<dbReference type="Gene3D" id="3.30.870.10">
    <property type="entry name" value="Endonuclease Chain A"/>
    <property type="match status" value="2"/>
</dbReference>
<proteinExistence type="predicted"/>
<keyword evidence="7" id="KW-1185">Reference proteome</keyword>
<gene>
    <name evidence="6" type="ORF">RM445_27315</name>
</gene>
<evidence type="ECO:0000256" key="2">
    <source>
        <dbReference type="ARBA" id="ARBA00022737"/>
    </source>
</evidence>
<dbReference type="SMART" id="SM00155">
    <property type="entry name" value="PLDc"/>
    <property type="match status" value="2"/>
</dbReference>
<dbReference type="Pfam" id="PF13091">
    <property type="entry name" value="PLDc_2"/>
    <property type="match status" value="1"/>
</dbReference>
<evidence type="ECO:0000259" key="5">
    <source>
        <dbReference type="PROSITE" id="PS50035"/>
    </source>
</evidence>
<comment type="caution">
    <text evidence="6">The sequence shown here is derived from an EMBL/GenBank/DDBJ whole genome shotgun (WGS) entry which is preliminary data.</text>
</comment>
<dbReference type="Proteomes" id="UP001183202">
    <property type="component" value="Unassembled WGS sequence"/>
</dbReference>
<dbReference type="SUPFAM" id="SSF56024">
    <property type="entry name" value="Phospholipase D/nuclease"/>
    <property type="match status" value="2"/>
</dbReference>
<evidence type="ECO:0000256" key="1">
    <source>
        <dbReference type="ARBA" id="ARBA00000798"/>
    </source>
</evidence>
<dbReference type="PANTHER" id="PTHR18896:SF76">
    <property type="entry name" value="PHOSPHOLIPASE"/>
    <property type="match status" value="1"/>
</dbReference>
<evidence type="ECO:0000256" key="4">
    <source>
        <dbReference type="ARBA" id="ARBA00023098"/>
    </source>
</evidence>
<feature type="domain" description="PLD phosphodiesterase" evidence="5">
    <location>
        <begin position="386"/>
        <end position="413"/>
    </location>
</feature>
<dbReference type="RefSeq" id="WP_311559742.1">
    <property type="nucleotide sequence ID" value="NZ_JAVREJ010000028.1"/>
</dbReference>
<protein>
    <submittedName>
        <fullName evidence="6">Phospholipase D-like domain-containing protein</fullName>
    </submittedName>
</protein>
<organism evidence="6 7">
    <name type="scientific">Pseudonocardia charpentierae</name>
    <dbReference type="NCBI Taxonomy" id="3075545"/>
    <lineage>
        <taxon>Bacteria</taxon>
        <taxon>Bacillati</taxon>
        <taxon>Actinomycetota</taxon>
        <taxon>Actinomycetes</taxon>
        <taxon>Pseudonocardiales</taxon>
        <taxon>Pseudonocardiaceae</taxon>
        <taxon>Pseudonocardia</taxon>
    </lineage>
</organism>
<dbReference type="PANTHER" id="PTHR18896">
    <property type="entry name" value="PHOSPHOLIPASE D"/>
    <property type="match status" value="1"/>
</dbReference>
<evidence type="ECO:0000313" key="7">
    <source>
        <dbReference type="Proteomes" id="UP001183202"/>
    </source>
</evidence>
<keyword evidence="2" id="KW-0677">Repeat</keyword>
<comment type="catalytic activity">
    <reaction evidence="1">
        <text>a 1,2-diacyl-sn-glycero-3-phosphocholine + H2O = a 1,2-diacyl-sn-glycero-3-phosphate + choline + H(+)</text>
        <dbReference type="Rhea" id="RHEA:14445"/>
        <dbReference type="ChEBI" id="CHEBI:15354"/>
        <dbReference type="ChEBI" id="CHEBI:15377"/>
        <dbReference type="ChEBI" id="CHEBI:15378"/>
        <dbReference type="ChEBI" id="CHEBI:57643"/>
        <dbReference type="ChEBI" id="CHEBI:58608"/>
        <dbReference type="EC" id="3.1.4.4"/>
    </reaction>
</comment>
<evidence type="ECO:0000256" key="3">
    <source>
        <dbReference type="ARBA" id="ARBA00022801"/>
    </source>
</evidence>
<dbReference type="CDD" id="cd09105">
    <property type="entry name" value="PLDc_vPLD1_2_like_2"/>
    <property type="match status" value="1"/>
</dbReference>
<reference evidence="7" key="1">
    <citation type="submission" date="2023-07" db="EMBL/GenBank/DDBJ databases">
        <title>30 novel species of actinomycetes from the DSMZ collection.</title>
        <authorList>
            <person name="Nouioui I."/>
        </authorList>
    </citation>
    <scope>NUCLEOTIDE SEQUENCE [LARGE SCALE GENOMIC DNA]</scope>
    <source>
        <strain evidence="7">DSM 45834</strain>
    </source>
</reference>
<dbReference type="PROSITE" id="PS50035">
    <property type="entry name" value="PLD"/>
    <property type="match status" value="1"/>
</dbReference>
<keyword evidence="4" id="KW-0443">Lipid metabolism</keyword>
<dbReference type="InterPro" id="IPR025202">
    <property type="entry name" value="PLD-like_dom"/>
</dbReference>
<sequence>MRATPGIGWDEPEEAGVRIEDWFLTAAERGNPAYTLPDWSIGNLVVAHVHGSAYFARLVGVVSALDADDHLFFTDWRGDADERLGPEGPTVGTLFGDAAKRGVVVKGLVWRSHHDELSYSEEQNRHLGDDVSEAGGEVLLDQRVRRAGSHHQKTVVVRTPSSDGPDVAFAGGIDLCHTRRDDAAHHGDPQTVPMAKEYGEHPPWHDVQLELQGPVVGLLDGVFRERWTDPRSLDTDNPVSYLKDRLRHVDLTPDPLPEQPPDPSDTGPCAVQVLRTYPAIRPKARYAPHGERSVARGYGKAFRRARRLMYIEDQYMWSPHIARLLADALQSNPELHIIVVVPRHPDVDGRFALPPNEVGRMEAIQVVQKVAQDRVHVFDLENAAGTPIYVHAKVSVVDDVWACAGSANLNRRSWSHDGELSCAVLDETPDEREPRDPAGLGDGARRFARELRLTLMREHLDRADGDDDDLLDPDDAVRAVTSAADALDAWHDAGRVGPRPPGRLRPHRPEKLPLWTRLWAVPAYRLVYDPDGRSVKDRLRRRW</sequence>
<name>A0ABU2NGZ9_9PSEU</name>
<keyword evidence="3" id="KW-0378">Hydrolase</keyword>
<dbReference type="EMBL" id="JAVREJ010000028">
    <property type="protein sequence ID" value="MDT0353227.1"/>
    <property type="molecule type" value="Genomic_DNA"/>
</dbReference>
<dbReference type="InterPro" id="IPR015679">
    <property type="entry name" value="PLipase_D_fam"/>
</dbReference>
<dbReference type="InterPro" id="IPR001736">
    <property type="entry name" value="PLipase_D/transphosphatidylase"/>
</dbReference>
<accession>A0ABU2NGZ9</accession>
<evidence type="ECO:0000313" key="6">
    <source>
        <dbReference type="EMBL" id="MDT0353227.1"/>
    </source>
</evidence>